<keyword evidence="1" id="KW-0378">Hydrolase</keyword>
<dbReference type="SUPFAM" id="SSF52499">
    <property type="entry name" value="Isochorismatase-like hydrolases"/>
    <property type="match status" value="1"/>
</dbReference>
<dbReference type="InterPro" id="IPR000868">
    <property type="entry name" value="Isochorismatase-like_dom"/>
</dbReference>
<dbReference type="InterPro" id="IPR036380">
    <property type="entry name" value="Isochorismatase-like_sf"/>
</dbReference>
<name>A0A8J7AT79_9CYAN</name>
<evidence type="ECO:0000256" key="1">
    <source>
        <dbReference type="ARBA" id="ARBA00022801"/>
    </source>
</evidence>
<gene>
    <name evidence="3" type="ORF">IQ241_24700</name>
</gene>
<dbReference type="GO" id="GO:0016787">
    <property type="term" value="F:hydrolase activity"/>
    <property type="evidence" value="ECO:0007669"/>
    <property type="project" value="UniProtKB-KW"/>
</dbReference>
<evidence type="ECO:0000313" key="4">
    <source>
        <dbReference type="Proteomes" id="UP000636505"/>
    </source>
</evidence>
<dbReference type="AlphaFoldDB" id="A0A8J7AT79"/>
<dbReference type="PANTHER" id="PTHR43540">
    <property type="entry name" value="PEROXYUREIDOACRYLATE/UREIDOACRYLATE AMIDOHYDROLASE-RELATED"/>
    <property type="match status" value="1"/>
</dbReference>
<sequence>MGAAEGCQWLVSSEEVDMTRVPRAVRPMRVNADPQNIVVDASKTALLIVDMQNDFCTQGGWLDVIGVDYQRDRGPIEPLSQLVPECRASRIPVIWLNWGVRPDLLNISPSVLHAHSPKGERIGLNEQVPTQGSHVLRKGDWGAAIVDELNPGSQDIHVTKHRFSGFWDTELDSILRNMGITTLFFGGVNLDQCVLSTFQDATFLGYDCILVEDCSATTSPEYCIQATLYNVNLLYGFVTQSDELLKALALL</sequence>
<dbReference type="InterPro" id="IPR050272">
    <property type="entry name" value="Isochorismatase-like_hydrls"/>
</dbReference>
<dbReference type="Proteomes" id="UP000636505">
    <property type="component" value="Unassembled WGS sequence"/>
</dbReference>
<evidence type="ECO:0000259" key="2">
    <source>
        <dbReference type="Pfam" id="PF00857"/>
    </source>
</evidence>
<proteinExistence type="predicted"/>
<evidence type="ECO:0000313" key="3">
    <source>
        <dbReference type="EMBL" id="MBE9080446.1"/>
    </source>
</evidence>
<accession>A0A8J7AT79</accession>
<reference evidence="3" key="1">
    <citation type="submission" date="2020-10" db="EMBL/GenBank/DDBJ databases">
        <authorList>
            <person name="Castelo-Branco R."/>
            <person name="Eusebio N."/>
            <person name="Adriana R."/>
            <person name="Vieira A."/>
            <person name="Brugerolle De Fraissinette N."/>
            <person name="Rezende De Castro R."/>
            <person name="Schneider M.P."/>
            <person name="Vasconcelos V."/>
            <person name="Leao P.N."/>
        </authorList>
    </citation>
    <scope>NUCLEOTIDE SEQUENCE</scope>
    <source>
        <strain evidence="3">LEGE 07310</strain>
    </source>
</reference>
<organism evidence="3 4">
    <name type="scientific">Vasconcelosia minhoensis LEGE 07310</name>
    <dbReference type="NCBI Taxonomy" id="915328"/>
    <lineage>
        <taxon>Bacteria</taxon>
        <taxon>Bacillati</taxon>
        <taxon>Cyanobacteriota</taxon>
        <taxon>Cyanophyceae</taxon>
        <taxon>Nodosilineales</taxon>
        <taxon>Cymatolegaceae</taxon>
        <taxon>Vasconcelosia</taxon>
        <taxon>Vasconcelosia minhoensis</taxon>
    </lineage>
</organism>
<dbReference type="CDD" id="cd00431">
    <property type="entry name" value="cysteine_hydrolases"/>
    <property type="match status" value="1"/>
</dbReference>
<comment type="caution">
    <text evidence="3">The sequence shown here is derived from an EMBL/GenBank/DDBJ whole genome shotgun (WGS) entry which is preliminary data.</text>
</comment>
<dbReference type="Gene3D" id="3.40.50.850">
    <property type="entry name" value="Isochorismatase-like"/>
    <property type="match status" value="1"/>
</dbReference>
<dbReference type="Pfam" id="PF00857">
    <property type="entry name" value="Isochorismatase"/>
    <property type="match status" value="1"/>
</dbReference>
<dbReference type="PANTHER" id="PTHR43540:SF9">
    <property type="entry name" value="FAMILY HYDROLASE, PUTATIVE (AFU_ORTHOLOGUE AFUA_2G08700)-RELATED"/>
    <property type="match status" value="1"/>
</dbReference>
<protein>
    <submittedName>
        <fullName evidence="3">Isochorismatase family protein</fullName>
    </submittedName>
</protein>
<dbReference type="EMBL" id="JADEXG010000119">
    <property type="protein sequence ID" value="MBE9080446.1"/>
    <property type="molecule type" value="Genomic_DNA"/>
</dbReference>
<feature type="domain" description="Isochorismatase-like" evidence="2">
    <location>
        <begin position="44"/>
        <end position="241"/>
    </location>
</feature>
<keyword evidence="4" id="KW-1185">Reference proteome</keyword>